<dbReference type="GO" id="GO:0008528">
    <property type="term" value="F:G protein-coupled peptide receptor activity"/>
    <property type="evidence" value="ECO:0007669"/>
    <property type="project" value="TreeGrafter"/>
</dbReference>
<feature type="domain" description="C-type lectin" evidence="16">
    <location>
        <begin position="246"/>
        <end position="370"/>
    </location>
</feature>
<feature type="transmembrane region" description="Helical" evidence="15">
    <location>
        <begin position="1156"/>
        <end position="1179"/>
    </location>
</feature>
<evidence type="ECO:0000256" key="8">
    <source>
        <dbReference type="ARBA" id="ARBA00023040"/>
    </source>
</evidence>
<dbReference type="InterPro" id="IPR036055">
    <property type="entry name" value="LDL_receptor-like_sf"/>
</dbReference>
<sequence length="1484" mass="167483">MSSFTDIPQRCSVRHIIFILDESSQDPTRRNIYTEFSQDLIGWSVSSTFVTQLTLNSNNLTNPSFNVISSSDLIWKVKEMWNKRPKSRWSVPDLIRVCCGLGKKTLIVSIDLSLPMTDILHDMLLSKSEYGRIKGKTLQLKVYEISVDNSLKHRMLKTLYVTPHEGIVQHISVSFRTLEKFKISLRLLGVDACRSPKITESLNMFSFLGNGSCTPRTCFETQERSQDKLEVTSVINAYRWKLMIFFSPIKYLKYRGTLLRKNWASSKIFCHEQGLFPLTIRNKKEAEDFSQYILVFISTNLRAHIPGVQTLAIRTGLARDKNTAAQRFSWGQGRDLLYSHWAPGEPRAIAVRKCMIWKFTRNISKGVWIDRGWYAAGCGEKNANLIICDRRVPPKDRSLKLVVRKEEAVLSSIIEKGALCEVIVDKRKKTSFVMSTSLAVASGFLYDNIFDSRNLIIQGLVQGMPLTLPLSLSQKESLKRRLMPMFHPCKDEEESQWHFRGVPLSLVCDGKKDCPKGSDEAFCVYPPCSSNEYQCSSGQCVPMGVRCDLIEDCADGTDETGCEHDCLHKQCSSGLCLPKSLFLDGIDDCGDGSDEVGDPFLGESCVFICNRTQCVTREMLNDSVLNCKGPEGPLDEVLGALESINCSREGERTFRNIWAPKCILARDNFGGVIGCRDYMHLSDCRNFSCPEGYVKCPDSFCIPLSYVQDGKEDCDEGEDEGKGPLLNLPSYFLCNPKKTQKIFLTSVCDGKHDCAQGEDELDCGYRCPPGFICLAGAVSVFRHNTSILFKNVSFIDSSTRFLDLSGLNVPDFFQIFRKKSFSHLLTLRLSRCNLDYISSSSCHAHKDASEDVMREKCLEVKDFKTLKVLDLSYNKIQQITKYSYLNVMHYLEGLNLSFNLELVHISPQAFSGLIRLKALDLSNTGIKNIASGTFDRLEWLEVLSLKDTKISKIHFVFPPGIRHFDVRGTKLLDIGRDVFGKVKDLRELRSSTYKLCCPSVLGSHIQRHVCRFSGDAVSSCTDLVKEISLRVILWAMTLGTLTGNIVTLFYRLNWERELLYKPYGLFVTNLCISDLIMGIYLLIVAAADVIFWDEYVLHDYSWRNSQACWTAGVLATLSSITSSMFVALITVDRFLAVSFPFGEVRFIPLTMTMSVLSTWTLGVTVASLPVMPFAGEWVIFSISGMCLGLPLNSEHLPGWQYSAVVFVGLNLFLFLFIGVGQFMIFKKLREKGKKTRKHATPGSQLRENQRMQEFAVAKQLSLVVMTNFVCWCPIISMGIVALCGRDVGPAAFRWSAVLVLPINSALNPVLYTLPALKKKWADFRDERRQRAHLARLQASSTRAQRVGRGEIRRKLLSRVWQSLAILNRTVIFKAQQGTYTARELNLLRSKKLRRNANFIYNATHVCATHVCSVSRCGIFLTDNKDLSLGRTFPSQMVRFAFFSPQPAAYQPLSIQTPSDLFRVNFQIIHFLTAIARGSPGAQCE</sequence>
<feature type="domain" description="G-protein coupled receptors family 1 profile" evidence="17">
    <location>
        <begin position="1043"/>
        <end position="1311"/>
    </location>
</feature>
<dbReference type="InterPro" id="IPR003591">
    <property type="entry name" value="Leu-rich_rpt_typical-subtyp"/>
</dbReference>
<dbReference type="PROSITE" id="PS01209">
    <property type="entry name" value="LDLRA_1"/>
    <property type="match status" value="1"/>
</dbReference>
<dbReference type="EMBL" id="JAWDGP010007329">
    <property type="protein sequence ID" value="KAK3725632.1"/>
    <property type="molecule type" value="Genomic_DNA"/>
</dbReference>
<dbReference type="InterPro" id="IPR023415">
    <property type="entry name" value="LDLR_class-A_CS"/>
</dbReference>
<dbReference type="Gene3D" id="3.80.10.10">
    <property type="entry name" value="Ribonuclease Inhibitor"/>
    <property type="match status" value="1"/>
</dbReference>
<evidence type="ECO:0000256" key="15">
    <source>
        <dbReference type="SAM" id="Phobius"/>
    </source>
</evidence>
<keyword evidence="10 14" id="KW-1015">Disulfide bond</keyword>
<keyword evidence="8" id="KW-0297">G-protein coupled receptor</keyword>
<dbReference type="PANTHER" id="PTHR24372:SF77">
    <property type="entry name" value="G-PROTEIN COUPLED RECEPTORS FAMILY 1 PROFILE DOMAIN-CONTAINING PROTEIN"/>
    <property type="match status" value="1"/>
</dbReference>
<dbReference type="Gene3D" id="4.10.400.10">
    <property type="entry name" value="Low-density Lipoprotein Receptor"/>
    <property type="match status" value="5"/>
</dbReference>
<evidence type="ECO:0000313" key="19">
    <source>
        <dbReference type="Proteomes" id="UP001283361"/>
    </source>
</evidence>
<evidence type="ECO:0000259" key="16">
    <source>
        <dbReference type="PROSITE" id="PS50041"/>
    </source>
</evidence>
<dbReference type="Pfam" id="PF00001">
    <property type="entry name" value="7tm_1"/>
    <property type="match status" value="1"/>
</dbReference>
<proteinExistence type="predicted"/>
<evidence type="ECO:0000256" key="7">
    <source>
        <dbReference type="ARBA" id="ARBA00022989"/>
    </source>
</evidence>
<feature type="disulfide bond" evidence="14">
    <location>
        <begin position="696"/>
        <end position="714"/>
    </location>
</feature>
<keyword evidence="11" id="KW-0675">Receptor</keyword>
<comment type="caution">
    <text evidence="18">The sequence shown here is derived from an EMBL/GenBank/DDBJ whole genome shotgun (WGS) entry which is preliminary data.</text>
</comment>
<dbReference type="InterPro" id="IPR002172">
    <property type="entry name" value="LDrepeatLR_classA_rpt"/>
</dbReference>
<feature type="disulfide bond" evidence="14">
    <location>
        <begin position="535"/>
        <end position="553"/>
    </location>
</feature>
<dbReference type="PROSITE" id="PS50041">
    <property type="entry name" value="C_TYPE_LECTIN_2"/>
    <property type="match status" value="1"/>
</dbReference>
<dbReference type="Pfam" id="PF13855">
    <property type="entry name" value="LRR_8"/>
    <property type="match status" value="1"/>
</dbReference>
<dbReference type="CDD" id="cd00037">
    <property type="entry name" value="CLECT"/>
    <property type="match status" value="1"/>
</dbReference>
<dbReference type="Gene3D" id="3.10.100.10">
    <property type="entry name" value="Mannose-Binding Protein A, subunit A"/>
    <property type="match status" value="1"/>
</dbReference>
<dbReference type="PROSITE" id="PS51450">
    <property type="entry name" value="LRR"/>
    <property type="match status" value="1"/>
</dbReference>
<keyword evidence="13" id="KW-0807">Transducer</keyword>
<evidence type="ECO:0000256" key="14">
    <source>
        <dbReference type="PROSITE-ProRule" id="PRU00124"/>
    </source>
</evidence>
<evidence type="ECO:0000256" key="3">
    <source>
        <dbReference type="ARBA" id="ARBA00022614"/>
    </source>
</evidence>
<dbReference type="CDD" id="cd00112">
    <property type="entry name" value="LDLa"/>
    <property type="match status" value="4"/>
</dbReference>
<dbReference type="SMART" id="SM00369">
    <property type="entry name" value="LRR_TYP"/>
    <property type="match status" value="4"/>
</dbReference>
<feature type="transmembrane region" description="Helical" evidence="15">
    <location>
        <begin position="1064"/>
        <end position="1092"/>
    </location>
</feature>
<feature type="transmembrane region" description="Helical" evidence="15">
    <location>
        <begin position="1031"/>
        <end position="1052"/>
    </location>
</feature>
<name>A0AAE1CPF4_9GAST</name>
<dbReference type="InterPro" id="IPR016186">
    <property type="entry name" value="C-type_lectin-like/link_sf"/>
</dbReference>
<comment type="caution">
    <text evidence="14">Lacks conserved residue(s) required for the propagation of feature annotation.</text>
</comment>
<evidence type="ECO:0000256" key="2">
    <source>
        <dbReference type="ARBA" id="ARBA00022475"/>
    </source>
</evidence>
<gene>
    <name evidence="18" type="ORF">RRG08_043049</name>
</gene>
<evidence type="ECO:0000256" key="4">
    <source>
        <dbReference type="ARBA" id="ARBA00022692"/>
    </source>
</evidence>
<evidence type="ECO:0000313" key="18">
    <source>
        <dbReference type="EMBL" id="KAK3725632.1"/>
    </source>
</evidence>
<keyword evidence="3" id="KW-0433">Leucine-rich repeat</keyword>
<keyword evidence="19" id="KW-1185">Reference proteome</keyword>
<evidence type="ECO:0000256" key="6">
    <source>
        <dbReference type="ARBA" id="ARBA00022737"/>
    </source>
</evidence>
<feature type="transmembrane region" description="Helical" evidence="15">
    <location>
        <begin position="1199"/>
        <end position="1225"/>
    </location>
</feature>
<dbReference type="Gene3D" id="1.20.1070.10">
    <property type="entry name" value="Rhodopsin 7-helix transmembrane proteins"/>
    <property type="match status" value="1"/>
</dbReference>
<dbReference type="SUPFAM" id="SSF57424">
    <property type="entry name" value="LDL receptor-like module"/>
    <property type="match status" value="5"/>
</dbReference>
<evidence type="ECO:0000259" key="17">
    <source>
        <dbReference type="PROSITE" id="PS50262"/>
    </source>
</evidence>
<dbReference type="SUPFAM" id="SSF56436">
    <property type="entry name" value="C-type lectin-like"/>
    <property type="match status" value="1"/>
</dbReference>
<feature type="disulfide bond" evidence="14">
    <location>
        <begin position="689"/>
        <end position="701"/>
    </location>
</feature>
<dbReference type="PROSITE" id="PS00237">
    <property type="entry name" value="G_PROTEIN_RECEP_F1_1"/>
    <property type="match status" value="1"/>
</dbReference>
<dbReference type="SMART" id="SM00192">
    <property type="entry name" value="LDLa"/>
    <property type="match status" value="5"/>
</dbReference>
<protein>
    <recommendedName>
        <fullName evidence="20">G-protein coupled receptor GRL101</fullName>
    </recommendedName>
</protein>
<comment type="subcellular location">
    <subcellularLocation>
        <location evidence="1">Cell membrane</location>
        <topology evidence="1">Multi-pass membrane protein</topology>
    </subcellularLocation>
</comment>
<evidence type="ECO:0000256" key="5">
    <source>
        <dbReference type="ARBA" id="ARBA00022729"/>
    </source>
</evidence>
<dbReference type="InterPro" id="IPR017452">
    <property type="entry name" value="GPCR_Rhodpsn_7TM"/>
</dbReference>
<dbReference type="GO" id="GO:0005886">
    <property type="term" value="C:plasma membrane"/>
    <property type="evidence" value="ECO:0007669"/>
    <property type="project" value="UniProtKB-SubCell"/>
</dbReference>
<keyword evidence="12" id="KW-0325">Glycoprotein</keyword>
<feature type="disulfide bond" evidence="14">
    <location>
        <begin position="528"/>
        <end position="540"/>
    </location>
</feature>
<evidence type="ECO:0008006" key="20">
    <source>
        <dbReference type="Google" id="ProtNLM"/>
    </source>
</evidence>
<evidence type="ECO:0000256" key="1">
    <source>
        <dbReference type="ARBA" id="ARBA00004651"/>
    </source>
</evidence>
<dbReference type="InterPro" id="IPR032675">
    <property type="entry name" value="LRR_dom_sf"/>
</dbReference>
<keyword evidence="4 15" id="KW-0812">Transmembrane</keyword>
<dbReference type="FunFam" id="4.10.400.10:FF:000034">
    <property type="entry name" value="Low-density lipoprotein receptor-related protein 2"/>
    <property type="match status" value="1"/>
</dbReference>
<dbReference type="PRINTS" id="PR00261">
    <property type="entry name" value="LDLRECEPTOR"/>
</dbReference>
<keyword evidence="6" id="KW-0677">Repeat</keyword>
<evidence type="ECO:0000256" key="9">
    <source>
        <dbReference type="ARBA" id="ARBA00023136"/>
    </source>
</evidence>
<evidence type="ECO:0000256" key="12">
    <source>
        <dbReference type="ARBA" id="ARBA00023180"/>
    </source>
</evidence>
<dbReference type="Proteomes" id="UP001283361">
    <property type="component" value="Unassembled WGS sequence"/>
</dbReference>
<dbReference type="SUPFAM" id="SSF81321">
    <property type="entry name" value="Family A G protein-coupled receptor-like"/>
    <property type="match status" value="1"/>
</dbReference>
<keyword evidence="7 15" id="KW-1133">Transmembrane helix</keyword>
<keyword evidence="2" id="KW-1003">Cell membrane</keyword>
<organism evidence="18 19">
    <name type="scientific">Elysia crispata</name>
    <name type="common">lettuce slug</name>
    <dbReference type="NCBI Taxonomy" id="231223"/>
    <lineage>
        <taxon>Eukaryota</taxon>
        <taxon>Metazoa</taxon>
        <taxon>Spiralia</taxon>
        <taxon>Lophotrochozoa</taxon>
        <taxon>Mollusca</taxon>
        <taxon>Gastropoda</taxon>
        <taxon>Heterobranchia</taxon>
        <taxon>Euthyneura</taxon>
        <taxon>Panpulmonata</taxon>
        <taxon>Sacoglossa</taxon>
        <taxon>Placobranchoidea</taxon>
        <taxon>Plakobranchidae</taxon>
        <taxon>Elysia</taxon>
    </lineage>
</organism>
<dbReference type="GO" id="GO:0007189">
    <property type="term" value="P:adenylate cyclase-activating G protein-coupled receptor signaling pathway"/>
    <property type="evidence" value="ECO:0007669"/>
    <property type="project" value="TreeGrafter"/>
</dbReference>
<feature type="transmembrane region" description="Helical" evidence="15">
    <location>
        <begin position="1260"/>
        <end position="1282"/>
    </location>
</feature>
<dbReference type="InterPro" id="IPR001611">
    <property type="entry name" value="Leu-rich_rpt"/>
</dbReference>
<dbReference type="PROSITE" id="PS50068">
    <property type="entry name" value="LDLRA_2"/>
    <property type="match status" value="3"/>
</dbReference>
<evidence type="ECO:0000256" key="13">
    <source>
        <dbReference type="ARBA" id="ARBA00023224"/>
    </source>
</evidence>
<dbReference type="InterPro" id="IPR000276">
    <property type="entry name" value="GPCR_Rhodpsn"/>
</dbReference>
<dbReference type="SUPFAM" id="SSF52058">
    <property type="entry name" value="L domain-like"/>
    <property type="match status" value="1"/>
</dbReference>
<evidence type="ECO:0000256" key="10">
    <source>
        <dbReference type="ARBA" id="ARBA00023157"/>
    </source>
</evidence>
<feature type="disulfide bond" evidence="14">
    <location>
        <begin position="547"/>
        <end position="562"/>
    </location>
</feature>
<dbReference type="PANTHER" id="PTHR24372">
    <property type="entry name" value="GLYCOPROTEIN HORMONE RECEPTOR"/>
    <property type="match status" value="1"/>
</dbReference>
<dbReference type="PROSITE" id="PS50262">
    <property type="entry name" value="G_PROTEIN_RECEP_F1_2"/>
    <property type="match status" value="1"/>
</dbReference>
<feature type="disulfide bond" evidence="14">
    <location>
        <begin position="571"/>
        <end position="589"/>
    </location>
</feature>
<dbReference type="InterPro" id="IPR001304">
    <property type="entry name" value="C-type_lectin-like"/>
</dbReference>
<feature type="transmembrane region" description="Helical" evidence="15">
    <location>
        <begin position="1112"/>
        <end position="1135"/>
    </location>
</feature>
<reference evidence="18" key="1">
    <citation type="journal article" date="2023" name="G3 (Bethesda)">
        <title>A reference genome for the long-term kleptoplast-retaining sea slug Elysia crispata morphotype clarki.</title>
        <authorList>
            <person name="Eastman K.E."/>
            <person name="Pendleton A.L."/>
            <person name="Shaikh M.A."/>
            <person name="Suttiyut T."/>
            <person name="Ogas R."/>
            <person name="Tomko P."/>
            <person name="Gavelis G."/>
            <person name="Widhalm J.R."/>
            <person name="Wisecaver J.H."/>
        </authorList>
    </citation>
    <scope>NUCLEOTIDE SEQUENCE</scope>
    <source>
        <strain evidence="18">ECLA1</strain>
    </source>
</reference>
<dbReference type="Pfam" id="PF00057">
    <property type="entry name" value="Ldl_recept_a"/>
    <property type="match status" value="1"/>
</dbReference>
<keyword evidence="9 15" id="KW-0472">Membrane</keyword>
<dbReference type="InterPro" id="IPR016187">
    <property type="entry name" value="CTDL_fold"/>
</dbReference>
<dbReference type="GO" id="GO:0009755">
    <property type="term" value="P:hormone-mediated signaling pathway"/>
    <property type="evidence" value="ECO:0007669"/>
    <property type="project" value="TreeGrafter"/>
</dbReference>
<feature type="transmembrane region" description="Helical" evidence="15">
    <location>
        <begin position="1294"/>
        <end position="1313"/>
    </location>
</feature>
<keyword evidence="5" id="KW-0732">Signal</keyword>
<evidence type="ECO:0000256" key="11">
    <source>
        <dbReference type="ARBA" id="ARBA00023170"/>
    </source>
</evidence>
<accession>A0AAE1CPF4</accession>